<feature type="domain" description="Zn(2)-C6 fungal-type" evidence="3">
    <location>
        <begin position="24"/>
        <end position="52"/>
    </location>
</feature>
<dbReference type="InterPro" id="IPR001138">
    <property type="entry name" value="Zn2Cys6_DnaBD"/>
</dbReference>
<dbReference type="GO" id="GO:0000981">
    <property type="term" value="F:DNA-binding transcription factor activity, RNA polymerase II-specific"/>
    <property type="evidence" value="ECO:0007669"/>
    <property type="project" value="InterPro"/>
</dbReference>
<evidence type="ECO:0000256" key="1">
    <source>
        <dbReference type="ARBA" id="ARBA00004123"/>
    </source>
</evidence>
<protein>
    <recommendedName>
        <fullName evidence="3">Zn(2)-C6 fungal-type domain-containing protein</fullName>
    </recommendedName>
</protein>
<dbReference type="AlphaFoldDB" id="A0A8H2XY62"/>
<dbReference type="PROSITE" id="PS50048">
    <property type="entry name" value="ZN2_CY6_FUNGAL_2"/>
    <property type="match status" value="1"/>
</dbReference>
<dbReference type="GO" id="GO:0008270">
    <property type="term" value="F:zinc ion binding"/>
    <property type="evidence" value="ECO:0007669"/>
    <property type="project" value="InterPro"/>
</dbReference>
<dbReference type="EMBL" id="CAJMWX010000862">
    <property type="protein sequence ID" value="CAE6436386.1"/>
    <property type="molecule type" value="Genomic_DNA"/>
</dbReference>
<sequence>MKYSHPTNTASRTCKIRPGPKGTSCLTCKRRHKKCDQRLPICERCEKGGFECLGYNHNSDRRAVRRAVQPSQPQPLILPKPIDQENVLPQCPSPSRSHLETSWFEGTIEARGSTLNSDSWVNENNSLLRAIQSTSKATNRPISVFWKLANLYSQLPCTPTDPLKAFISNPLFDDYLSAQHSRLMERWYFKPTNSQVHTKMVQQRTTSHPQDSLANISQWISLIGIRLCEAFLTGDVSHIHVHNLWIEHIESTLKHVLSYDTTSNGAQKRRSEWLCISLLKTMIISGASTYQVLRSITPVFLQVVFSDPTLWPRECDPACIPLSSILCSQEHMLAYFAFIDCACAMTLGLPQQLEYDTTIYPWSGRSSSHQWAHGSPAEFQLVLADINACRDKSPNARDWREIERWLLTWQSQTGVHIFTESWMTVAWYAVQESWRLALLAYLYMAVCGASSDDLRIQPCIKHMLQVVGTVKKRKSTGAEVSFLVQYLIAGICARTEAHRALVRNKLTDHKEPKFWIMRASDFVPVLDHLWHGAGAGGRPVNWSDYMRSREAMLPVAV</sequence>
<dbReference type="Proteomes" id="UP000663888">
    <property type="component" value="Unassembled WGS sequence"/>
</dbReference>
<evidence type="ECO:0000313" key="5">
    <source>
        <dbReference type="Proteomes" id="UP000663888"/>
    </source>
</evidence>
<dbReference type="InterPro" id="IPR036864">
    <property type="entry name" value="Zn2-C6_fun-type_DNA-bd_sf"/>
</dbReference>
<dbReference type="PANTHER" id="PTHR37534:SF46">
    <property type="entry name" value="ZN(II)2CYS6 TRANSCRIPTION FACTOR (EUROFUNG)"/>
    <property type="match status" value="1"/>
</dbReference>
<evidence type="ECO:0000256" key="2">
    <source>
        <dbReference type="ARBA" id="ARBA00023242"/>
    </source>
</evidence>
<keyword evidence="2" id="KW-0539">Nucleus</keyword>
<evidence type="ECO:0000259" key="3">
    <source>
        <dbReference type="PROSITE" id="PS50048"/>
    </source>
</evidence>
<dbReference type="SMART" id="SM00066">
    <property type="entry name" value="GAL4"/>
    <property type="match status" value="1"/>
</dbReference>
<dbReference type="CDD" id="cd00067">
    <property type="entry name" value="GAL4"/>
    <property type="match status" value="1"/>
</dbReference>
<dbReference type="Pfam" id="PF11951">
    <property type="entry name" value="Fungal_trans_2"/>
    <property type="match status" value="1"/>
</dbReference>
<gene>
    <name evidence="4" type="ORF">RDB_LOCUS43053</name>
</gene>
<dbReference type="Gene3D" id="4.10.240.10">
    <property type="entry name" value="Zn(2)-C6 fungal-type DNA-binding domain"/>
    <property type="match status" value="1"/>
</dbReference>
<dbReference type="GO" id="GO:0005634">
    <property type="term" value="C:nucleus"/>
    <property type="evidence" value="ECO:0007669"/>
    <property type="project" value="UniProtKB-SubCell"/>
</dbReference>
<reference evidence="4" key="1">
    <citation type="submission" date="2021-01" db="EMBL/GenBank/DDBJ databases">
        <authorList>
            <person name="Kaushik A."/>
        </authorList>
    </citation>
    <scope>NUCLEOTIDE SEQUENCE</scope>
    <source>
        <strain evidence="4">AG4-R118</strain>
    </source>
</reference>
<organism evidence="4 5">
    <name type="scientific">Rhizoctonia solani</name>
    <dbReference type="NCBI Taxonomy" id="456999"/>
    <lineage>
        <taxon>Eukaryota</taxon>
        <taxon>Fungi</taxon>
        <taxon>Dikarya</taxon>
        <taxon>Basidiomycota</taxon>
        <taxon>Agaricomycotina</taxon>
        <taxon>Agaricomycetes</taxon>
        <taxon>Cantharellales</taxon>
        <taxon>Ceratobasidiaceae</taxon>
        <taxon>Rhizoctonia</taxon>
    </lineage>
</organism>
<comment type="subcellular location">
    <subcellularLocation>
        <location evidence="1">Nucleus</location>
    </subcellularLocation>
</comment>
<dbReference type="InterPro" id="IPR021858">
    <property type="entry name" value="Fun_TF"/>
</dbReference>
<dbReference type="PANTHER" id="PTHR37534">
    <property type="entry name" value="TRANSCRIPTIONAL ACTIVATOR PROTEIN UGA3"/>
    <property type="match status" value="1"/>
</dbReference>
<dbReference type="SUPFAM" id="SSF57701">
    <property type="entry name" value="Zn2/Cys6 DNA-binding domain"/>
    <property type="match status" value="1"/>
</dbReference>
<dbReference type="PROSITE" id="PS00463">
    <property type="entry name" value="ZN2_CY6_FUNGAL_1"/>
    <property type="match status" value="1"/>
</dbReference>
<dbReference type="Pfam" id="PF00172">
    <property type="entry name" value="Zn_clus"/>
    <property type="match status" value="1"/>
</dbReference>
<proteinExistence type="predicted"/>
<name>A0A8H2XY62_9AGAM</name>
<evidence type="ECO:0000313" key="4">
    <source>
        <dbReference type="EMBL" id="CAE6436386.1"/>
    </source>
</evidence>
<accession>A0A8H2XY62</accession>
<comment type="caution">
    <text evidence="4">The sequence shown here is derived from an EMBL/GenBank/DDBJ whole genome shotgun (WGS) entry which is preliminary data.</text>
</comment>